<dbReference type="GeneID" id="23116794"/>
<comment type="caution">
    <text evidence="1">The sequence shown here is derived from an EMBL/GenBank/DDBJ whole genome shotgun (WGS) entry which is preliminary data.</text>
</comment>
<dbReference type="AlphaFoldDB" id="A0A412YYX1"/>
<dbReference type="RefSeq" id="WP_002569971.1">
    <property type="nucleotide sequence ID" value="NZ_BAABZS010000001.1"/>
</dbReference>
<evidence type="ECO:0000313" key="1">
    <source>
        <dbReference type="EMBL" id="RGV72853.1"/>
    </source>
</evidence>
<protein>
    <submittedName>
        <fullName evidence="1">Uncharacterized protein</fullName>
    </submittedName>
</protein>
<name>A0A412YYX1_9FIRM</name>
<reference evidence="1 2" key="1">
    <citation type="submission" date="2018-08" db="EMBL/GenBank/DDBJ databases">
        <title>A genome reference for cultivated species of the human gut microbiota.</title>
        <authorList>
            <person name="Zou Y."/>
            <person name="Xue W."/>
            <person name="Luo G."/>
        </authorList>
    </citation>
    <scope>NUCLEOTIDE SEQUENCE [LARGE SCALE GENOMIC DNA]</scope>
    <source>
        <strain evidence="1 2">AF14-18</strain>
    </source>
</reference>
<evidence type="ECO:0000313" key="2">
    <source>
        <dbReference type="Proteomes" id="UP000284543"/>
    </source>
</evidence>
<accession>A0A412YYX1</accession>
<dbReference type="KEGG" id="cbol:CGC65_07770"/>
<sequence length="96" mass="10467">MPKTIYPGTEHGKAGQSIACILLADQLAGECLFPGEKAVDLLEGVGFLKMEAEVSQAERAYQFIIDWIAANENLFDPMYSNKVSAKYSTGFHSPPV</sequence>
<dbReference type="Proteomes" id="UP000284543">
    <property type="component" value="Unassembled WGS sequence"/>
</dbReference>
<dbReference type="EMBL" id="QRZM01000012">
    <property type="protein sequence ID" value="RGV72853.1"/>
    <property type="molecule type" value="Genomic_DNA"/>
</dbReference>
<proteinExistence type="predicted"/>
<organism evidence="1 2">
    <name type="scientific">Enterocloster bolteae</name>
    <dbReference type="NCBI Taxonomy" id="208479"/>
    <lineage>
        <taxon>Bacteria</taxon>
        <taxon>Bacillati</taxon>
        <taxon>Bacillota</taxon>
        <taxon>Clostridia</taxon>
        <taxon>Lachnospirales</taxon>
        <taxon>Lachnospiraceae</taxon>
        <taxon>Enterocloster</taxon>
    </lineage>
</organism>
<gene>
    <name evidence="1" type="ORF">DWW02_22890</name>
</gene>